<dbReference type="Proteomes" id="UP000798662">
    <property type="component" value="Chromosome 2"/>
</dbReference>
<sequence length="729" mass="77192">MTSLVAPRRRRVLTAAAAAAAVVAAVVAAAAVGATPAAAPKKGCHADHGEPAPRRLPAPEEEEEEEVVPEEATPPPPTEAPLMAPTAAPTTAPPTDPPPPPPPTYEPAATAAPRPTEPPMATASPSPSASAPPPAKGATAPYDAPEPTPTESPPPATCAAGDKTCKARTPAPEVSSSASPPPPPPPPAAAASRPPAAETPPPDSPYTPPEDFVKSVTNKSCSGVIGFVLVDVETGKDLFILREGDIIPKDPLLTIKAVTSPGFDVGDVRFSLAGKFIRTEEYYPYSISGDNTRGSFFAWAGRSTLRPGLHKVSATPEFGAGLDVRVKFVEAKTVALPKDRSLTTFILKKGHPPCGMDVATASKEPPAEAGETPNPADPKATPCKKHPGAHGKPMGKDEVGVDMKELKREVAYGDCVVCAKRHSPGFAERFKVERVCDAIYADAPLWTSPEDGVLFYSDPPKKMVLMWNASTGEVSPFWKDSGLVNGLAWGTAGQLLATQRVVGRVVELNVEDPALPETVKTRVVVDKHDGKKLSDPNDLVVSEGGDLYFTDPPHYNSSDMSGLSHDSGEVFALFKGDTEPTLIDGTLKRPQGVILDRAEEYLYVSDWQTRSWLRYDVKNGKESGDWNKVVAHQVAPTDRREGRPDGMCIDNQDRVFAAGPGGIWLFGPGFKYEGVIPTPEGAIAVTETTLGEVAVPGQSEHEKVLFFTTDEGVYKMSRRALGEAADKLV</sequence>
<dbReference type="EMBL" id="CM020619">
    <property type="protein sequence ID" value="KAK1863489.1"/>
    <property type="molecule type" value="Genomic_DNA"/>
</dbReference>
<evidence type="ECO:0000313" key="1">
    <source>
        <dbReference type="EMBL" id="KAK1863489.1"/>
    </source>
</evidence>
<name>A0ACC3C034_PYRYE</name>
<evidence type="ECO:0000313" key="2">
    <source>
        <dbReference type="Proteomes" id="UP000798662"/>
    </source>
</evidence>
<keyword evidence="2" id="KW-1185">Reference proteome</keyword>
<comment type="caution">
    <text evidence="1">The sequence shown here is derived from an EMBL/GenBank/DDBJ whole genome shotgun (WGS) entry which is preliminary data.</text>
</comment>
<organism evidence="1 2">
    <name type="scientific">Pyropia yezoensis</name>
    <name type="common">Susabi-nori</name>
    <name type="synonym">Porphyra yezoensis</name>
    <dbReference type="NCBI Taxonomy" id="2788"/>
    <lineage>
        <taxon>Eukaryota</taxon>
        <taxon>Rhodophyta</taxon>
        <taxon>Bangiophyceae</taxon>
        <taxon>Bangiales</taxon>
        <taxon>Bangiaceae</taxon>
        <taxon>Pyropia</taxon>
    </lineage>
</organism>
<reference evidence="1" key="1">
    <citation type="submission" date="2019-11" db="EMBL/GenBank/DDBJ databases">
        <title>Nori genome reveals adaptations in red seaweeds to the harsh intertidal environment.</title>
        <authorList>
            <person name="Wang D."/>
            <person name="Mao Y."/>
        </authorList>
    </citation>
    <scope>NUCLEOTIDE SEQUENCE</scope>
    <source>
        <tissue evidence="1">Gametophyte</tissue>
    </source>
</reference>
<protein>
    <submittedName>
        <fullName evidence="1">Uncharacterized protein</fullName>
    </submittedName>
</protein>
<accession>A0ACC3C034</accession>
<gene>
    <name evidence="1" type="ORF">I4F81_006044</name>
</gene>
<proteinExistence type="predicted"/>